<dbReference type="AlphaFoldDB" id="A0A852WPG6"/>
<protein>
    <submittedName>
        <fullName evidence="6">NADPH-dependent 2,4-dienoyl-CoA reductase/sulfur reductase-like enzyme</fullName>
    </submittedName>
</protein>
<keyword evidence="7" id="KW-1185">Reference proteome</keyword>
<feature type="domain" description="FAD/NAD(P)-binding" evidence="5">
    <location>
        <begin position="5"/>
        <end position="293"/>
    </location>
</feature>
<dbReference type="Gene3D" id="3.50.50.60">
    <property type="entry name" value="FAD/NAD(P)-binding domain"/>
    <property type="match status" value="2"/>
</dbReference>
<dbReference type="PRINTS" id="PR00368">
    <property type="entry name" value="FADPNR"/>
</dbReference>
<comment type="cofactor">
    <cofactor evidence="1">
        <name>FAD</name>
        <dbReference type="ChEBI" id="CHEBI:57692"/>
    </cofactor>
</comment>
<organism evidence="6 7">
    <name type="scientific">Agromyces hippuratus</name>
    <dbReference type="NCBI Taxonomy" id="286438"/>
    <lineage>
        <taxon>Bacteria</taxon>
        <taxon>Bacillati</taxon>
        <taxon>Actinomycetota</taxon>
        <taxon>Actinomycetes</taxon>
        <taxon>Micrococcales</taxon>
        <taxon>Microbacteriaceae</taxon>
        <taxon>Agromyces</taxon>
    </lineage>
</organism>
<comment type="caution">
    <text evidence="6">The sequence shown here is derived from an EMBL/GenBank/DDBJ whole genome shotgun (WGS) entry which is preliminary data.</text>
</comment>
<dbReference type="PRINTS" id="PR00411">
    <property type="entry name" value="PNDRDTASEI"/>
</dbReference>
<dbReference type="PANTHER" id="PTHR43557:SF2">
    <property type="entry name" value="RIESKE DOMAIN-CONTAINING PROTEIN-RELATED"/>
    <property type="match status" value="1"/>
</dbReference>
<evidence type="ECO:0000256" key="1">
    <source>
        <dbReference type="ARBA" id="ARBA00001974"/>
    </source>
</evidence>
<keyword evidence="3" id="KW-0274">FAD</keyword>
<dbReference type="InterPro" id="IPR050446">
    <property type="entry name" value="FAD-oxidoreductase/Apoptosis"/>
</dbReference>
<dbReference type="SUPFAM" id="SSF51905">
    <property type="entry name" value="FAD/NAD(P)-binding domain"/>
    <property type="match status" value="2"/>
</dbReference>
<keyword evidence="4" id="KW-0560">Oxidoreductase</keyword>
<dbReference type="InterPro" id="IPR036188">
    <property type="entry name" value="FAD/NAD-bd_sf"/>
</dbReference>
<gene>
    <name evidence="6" type="ORF">BJY17_000809</name>
</gene>
<dbReference type="InterPro" id="IPR023753">
    <property type="entry name" value="FAD/NAD-binding_dom"/>
</dbReference>
<evidence type="ECO:0000256" key="3">
    <source>
        <dbReference type="ARBA" id="ARBA00022827"/>
    </source>
</evidence>
<evidence type="ECO:0000256" key="4">
    <source>
        <dbReference type="ARBA" id="ARBA00023002"/>
    </source>
</evidence>
<dbReference type="GO" id="GO:0005737">
    <property type="term" value="C:cytoplasm"/>
    <property type="evidence" value="ECO:0007669"/>
    <property type="project" value="TreeGrafter"/>
</dbReference>
<sequence>MTAHHAVILGAGAAGTSAARALASHDGIRTTLVGQTDETPYTRMLIKGVAFGLTTLELIRLPMPQTDFIADTAEFVDIETRQVRLASGATIDYDSLIVATGSRARGLDSVPGAEQAEEAGTLVTLHSLDDAVRIREVINACGMQARVAIYGAGLTASETASVLQAQGHQISLIARSEIPGIAALGRPVAERIAADHQSRVATFFGRTIRRIHPETDATVITLDNGTDLTVDLVVLALGTTPVALAPWSEGVAVDDRLCARDLEGVYAAGGMAVHHDDHLGTWRIDHWDDGAAQGMHAARMLLHDYGRGEDPGPYRPRSAFMAMIYGQMIAGVGYTGHPETRIEQAEEFIVLHEQDDAVVGVSGIDAVGAVYQWSQRLHVARSEQNEGRVRERPE</sequence>
<evidence type="ECO:0000313" key="6">
    <source>
        <dbReference type="EMBL" id="NYG20062.1"/>
    </source>
</evidence>
<dbReference type="GO" id="GO:0016651">
    <property type="term" value="F:oxidoreductase activity, acting on NAD(P)H"/>
    <property type="evidence" value="ECO:0007669"/>
    <property type="project" value="TreeGrafter"/>
</dbReference>
<reference evidence="6 7" key="1">
    <citation type="submission" date="2020-07" db="EMBL/GenBank/DDBJ databases">
        <title>Sequencing the genomes of 1000 actinobacteria strains.</title>
        <authorList>
            <person name="Klenk H.-P."/>
        </authorList>
    </citation>
    <scope>NUCLEOTIDE SEQUENCE [LARGE SCALE GENOMIC DNA]</scope>
    <source>
        <strain evidence="6 7">DSM 8598</strain>
    </source>
</reference>
<dbReference type="Proteomes" id="UP000549066">
    <property type="component" value="Unassembled WGS sequence"/>
</dbReference>
<keyword evidence="2" id="KW-0285">Flavoprotein</keyword>
<evidence type="ECO:0000313" key="7">
    <source>
        <dbReference type="Proteomes" id="UP000549066"/>
    </source>
</evidence>
<dbReference type="Pfam" id="PF07992">
    <property type="entry name" value="Pyr_redox_2"/>
    <property type="match status" value="1"/>
</dbReference>
<name>A0A852WPG6_9MICO</name>
<dbReference type="PANTHER" id="PTHR43557">
    <property type="entry name" value="APOPTOSIS-INDUCING FACTOR 1"/>
    <property type="match status" value="1"/>
</dbReference>
<dbReference type="RefSeq" id="WP_179550241.1">
    <property type="nucleotide sequence ID" value="NZ_JACCFI010000001.1"/>
</dbReference>
<accession>A0A852WPG6</accession>
<dbReference type="EMBL" id="JACCFI010000001">
    <property type="protein sequence ID" value="NYG20062.1"/>
    <property type="molecule type" value="Genomic_DNA"/>
</dbReference>
<evidence type="ECO:0000256" key="2">
    <source>
        <dbReference type="ARBA" id="ARBA00022630"/>
    </source>
</evidence>
<evidence type="ECO:0000259" key="5">
    <source>
        <dbReference type="Pfam" id="PF07992"/>
    </source>
</evidence>
<proteinExistence type="predicted"/>